<dbReference type="Gene3D" id="3.40.50.620">
    <property type="entry name" value="HUPs"/>
    <property type="match status" value="1"/>
</dbReference>
<dbReference type="Pfam" id="PF09179">
    <property type="entry name" value="TilS"/>
    <property type="match status" value="1"/>
</dbReference>
<evidence type="ECO:0000256" key="6">
    <source>
        <dbReference type="ARBA" id="ARBA00022840"/>
    </source>
</evidence>
<dbReference type="GO" id="GO:0005737">
    <property type="term" value="C:cytoplasm"/>
    <property type="evidence" value="ECO:0007669"/>
    <property type="project" value="InterPro"/>
</dbReference>
<comment type="caution">
    <text evidence="10">The sequence shown here is derived from an EMBL/GenBank/DDBJ whole genome shotgun (WGS) entry which is preliminary data.</text>
</comment>
<dbReference type="EC" id="6.3.4.19" evidence="1"/>
<dbReference type="SUPFAM" id="SSF82829">
    <property type="entry name" value="MesJ substrate recognition domain-like"/>
    <property type="match status" value="1"/>
</dbReference>
<dbReference type="SUPFAM" id="SSF52402">
    <property type="entry name" value="Adenine nucleotide alpha hydrolases-like"/>
    <property type="match status" value="1"/>
</dbReference>
<evidence type="ECO:0000259" key="9">
    <source>
        <dbReference type="Pfam" id="PF09179"/>
    </source>
</evidence>
<dbReference type="Pfam" id="PF01171">
    <property type="entry name" value="ATP_bind_3"/>
    <property type="match status" value="1"/>
</dbReference>
<dbReference type="GO" id="GO:0032267">
    <property type="term" value="F:tRNA(Ile)-lysidine synthase activity"/>
    <property type="evidence" value="ECO:0007669"/>
    <property type="project" value="UniProtKB-EC"/>
</dbReference>
<evidence type="ECO:0000256" key="7">
    <source>
        <dbReference type="ARBA" id="ARBA00048539"/>
    </source>
</evidence>
<keyword evidence="3 10" id="KW-0436">Ligase</keyword>
<dbReference type="InterPro" id="IPR015262">
    <property type="entry name" value="tRNA_Ile_lys_synt_subst-bd"/>
</dbReference>
<evidence type="ECO:0000256" key="4">
    <source>
        <dbReference type="ARBA" id="ARBA00022694"/>
    </source>
</evidence>
<dbReference type="NCBIfam" id="TIGR02432">
    <property type="entry name" value="lysidine_TilS_N"/>
    <property type="match status" value="1"/>
</dbReference>
<protein>
    <recommendedName>
        <fullName evidence="1">tRNA(Ile)-lysidine synthetase</fullName>
        <ecNumber evidence="1">6.3.4.19</ecNumber>
    </recommendedName>
</protein>
<feature type="domain" description="tRNA(Ile)-lysidine synthase substrate-binding" evidence="9">
    <location>
        <begin position="235"/>
        <end position="302"/>
    </location>
</feature>
<feature type="domain" description="tRNA(Ile)-lysidine/2-thiocytidine synthase N-terminal" evidence="8">
    <location>
        <begin position="11"/>
        <end position="188"/>
    </location>
</feature>
<keyword evidence="4" id="KW-0819">tRNA processing</keyword>
<dbReference type="Gene3D" id="1.20.59.20">
    <property type="match status" value="1"/>
</dbReference>
<name>A0A1J5RXV1_9ZZZZ</name>
<dbReference type="InterPro" id="IPR012795">
    <property type="entry name" value="tRNA_Ile_lys_synt_N"/>
</dbReference>
<dbReference type="InterPro" id="IPR014729">
    <property type="entry name" value="Rossmann-like_a/b/a_fold"/>
</dbReference>
<comment type="catalytic activity">
    <reaction evidence="7">
        <text>cytidine(34) in tRNA(Ile2) + L-lysine + ATP = lysidine(34) in tRNA(Ile2) + AMP + diphosphate + H(+)</text>
        <dbReference type="Rhea" id="RHEA:43744"/>
        <dbReference type="Rhea" id="RHEA-COMP:10625"/>
        <dbReference type="Rhea" id="RHEA-COMP:10670"/>
        <dbReference type="ChEBI" id="CHEBI:15378"/>
        <dbReference type="ChEBI" id="CHEBI:30616"/>
        <dbReference type="ChEBI" id="CHEBI:32551"/>
        <dbReference type="ChEBI" id="CHEBI:33019"/>
        <dbReference type="ChEBI" id="CHEBI:82748"/>
        <dbReference type="ChEBI" id="CHEBI:83665"/>
        <dbReference type="ChEBI" id="CHEBI:456215"/>
        <dbReference type="EC" id="6.3.4.19"/>
    </reaction>
</comment>
<keyword evidence="2" id="KW-0963">Cytoplasm</keyword>
<evidence type="ECO:0000259" key="8">
    <source>
        <dbReference type="Pfam" id="PF01171"/>
    </source>
</evidence>
<dbReference type="PANTHER" id="PTHR43033">
    <property type="entry name" value="TRNA(ILE)-LYSIDINE SYNTHASE-RELATED"/>
    <property type="match status" value="1"/>
</dbReference>
<evidence type="ECO:0000313" key="10">
    <source>
        <dbReference type="EMBL" id="OIQ96799.1"/>
    </source>
</evidence>
<evidence type="ECO:0000256" key="1">
    <source>
        <dbReference type="ARBA" id="ARBA00013267"/>
    </source>
</evidence>
<dbReference type="CDD" id="cd01992">
    <property type="entry name" value="TilS_N"/>
    <property type="match status" value="1"/>
</dbReference>
<dbReference type="GO" id="GO:0008033">
    <property type="term" value="P:tRNA processing"/>
    <property type="evidence" value="ECO:0007669"/>
    <property type="project" value="UniProtKB-KW"/>
</dbReference>
<proteinExistence type="inferred from homology"/>
<reference evidence="10" key="1">
    <citation type="submission" date="2016-10" db="EMBL/GenBank/DDBJ databases">
        <title>Sequence of Gallionella enrichment culture.</title>
        <authorList>
            <person name="Poehlein A."/>
            <person name="Muehling M."/>
            <person name="Daniel R."/>
        </authorList>
    </citation>
    <scope>NUCLEOTIDE SEQUENCE</scope>
</reference>
<dbReference type="HAMAP" id="MF_01161">
    <property type="entry name" value="tRNA_Ile_lys_synt"/>
    <property type="match status" value="1"/>
</dbReference>
<organism evidence="10">
    <name type="scientific">mine drainage metagenome</name>
    <dbReference type="NCBI Taxonomy" id="410659"/>
    <lineage>
        <taxon>unclassified sequences</taxon>
        <taxon>metagenomes</taxon>
        <taxon>ecological metagenomes</taxon>
    </lineage>
</organism>
<dbReference type="InterPro" id="IPR012094">
    <property type="entry name" value="tRNA_Ile_lys_synt"/>
</dbReference>
<evidence type="ECO:0000256" key="5">
    <source>
        <dbReference type="ARBA" id="ARBA00022741"/>
    </source>
</evidence>
<dbReference type="InterPro" id="IPR011063">
    <property type="entry name" value="TilS/TtcA_N"/>
</dbReference>
<evidence type="ECO:0000256" key="2">
    <source>
        <dbReference type="ARBA" id="ARBA00022490"/>
    </source>
</evidence>
<gene>
    <name evidence="10" type="primary">tilS_8</name>
    <name evidence="10" type="ORF">GALL_212620</name>
</gene>
<evidence type="ECO:0000256" key="3">
    <source>
        <dbReference type="ARBA" id="ARBA00022598"/>
    </source>
</evidence>
<dbReference type="EMBL" id="MLJW01000143">
    <property type="protein sequence ID" value="OIQ96799.1"/>
    <property type="molecule type" value="Genomic_DNA"/>
</dbReference>
<dbReference type="PANTHER" id="PTHR43033:SF1">
    <property type="entry name" value="TRNA(ILE)-LYSIDINE SYNTHASE-RELATED"/>
    <property type="match status" value="1"/>
</dbReference>
<sequence length="318" mass="35227">MRRHLQPHQTLVVAFSGGRDSLALLDALQTLQKPFSFTLSASHVNHHLSPQAGRWEAFCQRYCAEAGIPLTVHHVEVPRSCPEGLEAAARECRYQALASSGPDWLAVGHHCGDQAETLIFNLLRGTGLSGAAGMPEARRLQGGVSLLRPLLTVSRTVIEAHLERRQLTWVDDESNDDTAFSRNFLRHEVLPQLSARFPAAEQNFAAAAARFAEAGTLLDDLALSDLGEQPPRFPLPVVRLLGLSEARGRNLLRFLLARHGVMIPSEQRLVEALRQLRLAGPDRHPAIAFGDHRLTRRRGVVYLDWTSPKSPEASRKLR</sequence>
<accession>A0A1J5RXV1</accession>
<dbReference type="AlphaFoldDB" id="A0A1J5RXV1"/>
<dbReference type="GO" id="GO:0005524">
    <property type="term" value="F:ATP binding"/>
    <property type="evidence" value="ECO:0007669"/>
    <property type="project" value="UniProtKB-KW"/>
</dbReference>
<keyword evidence="5" id="KW-0547">Nucleotide-binding</keyword>
<keyword evidence="6" id="KW-0067">ATP-binding</keyword>